<evidence type="ECO:0008006" key="4">
    <source>
        <dbReference type="Google" id="ProtNLM"/>
    </source>
</evidence>
<organism evidence="2 3">
    <name type="scientific">Lolium multiflorum</name>
    <name type="common">Italian ryegrass</name>
    <name type="synonym">Lolium perenne subsp. multiflorum</name>
    <dbReference type="NCBI Taxonomy" id="4521"/>
    <lineage>
        <taxon>Eukaryota</taxon>
        <taxon>Viridiplantae</taxon>
        <taxon>Streptophyta</taxon>
        <taxon>Embryophyta</taxon>
        <taxon>Tracheophyta</taxon>
        <taxon>Spermatophyta</taxon>
        <taxon>Magnoliopsida</taxon>
        <taxon>Liliopsida</taxon>
        <taxon>Poales</taxon>
        <taxon>Poaceae</taxon>
        <taxon>BOP clade</taxon>
        <taxon>Pooideae</taxon>
        <taxon>Poodae</taxon>
        <taxon>Poeae</taxon>
        <taxon>Poeae Chloroplast Group 2 (Poeae type)</taxon>
        <taxon>Loliodinae</taxon>
        <taxon>Loliinae</taxon>
        <taxon>Lolium</taxon>
    </lineage>
</organism>
<name>A0AAD8U4P0_LOLMU</name>
<dbReference type="PANTHER" id="PTHR45125:SF3">
    <property type="entry name" value="NO-APICAL-MERISTEM-ASSOCIATED CARBOXY-TERMINAL DOMAIN PROTEIN"/>
    <property type="match status" value="1"/>
</dbReference>
<sequence length="241" mass="26420">MLTRWAIIQASVNMFHGFHSEVENRGDRGINIGGVFDKAMDMYRKHSEGHKSFAMMHCYSKLKKNENDGCPIGNKATKAALADTTSIEKTQGSITQCLAKVSSTLLFRDKKTDKRWAALLKRQEEKIELKKRKDDMSLLTASTEGMSPRTRVTHNFFKGQIIGDIEAKMAAAEAAAATPTPEQEPADASATTYAIAPASASASASATEHAHRTDHDEFVVIDGPTSTQDAPLVSRNPFPFF</sequence>
<dbReference type="PANTHER" id="PTHR45125">
    <property type="entry name" value="F21J9.4-RELATED"/>
    <property type="match status" value="1"/>
</dbReference>
<dbReference type="Proteomes" id="UP001231189">
    <property type="component" value="Unassembled WGS sequence"/>
</dbReference>
<proteinExistence type="predicted"/>
<evidence type="ECO:0000256" key="1">
    <source>
        <dbReference type="SAM" id="MobiDB-lite"/>
    </source>
</evidence>
<keyword evidence="3" id="KW-1185">Reference proteome</keyword>
<reference evidence="2" key="1">
    <citation type="submission" date="2023-07" db="EMBL/GenBank/DDBJ databases">
        <title>A chromosome-level genome assembly of Lolium multiflorum.</title>
        <authorList>
            <person name="Chen Y."/>
            <person name="Copetti D."/>
            <person name="Kolliker R."/>
            <person name="Studer B."/>
        </authorList>
    </citation>
    <scope>NUCLEOTIDE SEQUENCE</scope>
    <source>
        <strain evidence="2">02402/16</strain>
        <tissue evidence="2">Leaf</tissue>
    </source>
</reference>
<comment type="caution">
    <text evidence="2">The sequence shown here is derived from an EMBL/GenBank/DDBJ whole genome shotgun (WGS) entry which is preliminary data.</text>
</comment>
<protein>
    <recommendedName>
        <fullName evidence="4">No apical meristem-associated C-terminal domain-containing protein</fullName>
    </recommendedName>
</protein>
<evidence type="ECO:0000313" key="3">
    <source>
        <dbReference type="Proteomes" id="UP001231189"/>
    </source>
</evidence>
<dbReference type="AlphaFoldDB" id="A0AAD8U4P0"/>
<gene>
    <name evidence="2" type="ORF">QYE76_014401</name>
</gene>
<evidence type="ECO:0000313" key="2">
    <source>
        <dbReference type="EMBL" id="KAK1697704.1"/>
    </source>
</evidence>
<accession>A0AAD8U4P0</accession>
<feature type="region of interest" description="Disordered" evidence="1">
    <location>
        <begin position="218"/>
        <end position="241"/>
    </location>
</feature>
<dbReference type="EMBL" id="JAUUTY010000001">
    <property type="protein sequence ID" value="KAK1697704.1"/>
    <property type="molecule type" value="Genomic_DNA"/>
</dbReference>